<dbReference type="CDD" id="cd02440">
    <property type="entry name" value="AdoMet_MTases"/>
    <property type="match status" value="1"/>
</dbReference>
<name>A0A235BQS2_UNCW3</name>
<dbReference type="SUPFAM" id="SSF53335">
    <property type="entry name" value="S-adenosyl-L-methionine-dependent methyltransferases"/>
    <property type="match status" value="1"/>
</dbReference>
<gene>
    <name evidence="2" type="ORF">CH333_07130</name>
</gene>
<evidence type="ECO:0000259" key="1">
    <source>
        <dbReference type="Pfam" id="PF13649"/>
    </source>
</evidence>
<comment type="caution">
    <text evidence="2">The sequence shown here is derived from an EMBL/GenBank/DDBJ whole genome shotgun (WGS) entry which is preliminary data.</text>
</comment>
<evidence type="ECO:0000313" key="2">
    <source>
        <dbReference type="EMBL" id="OYD14830.1"/>
    </source>
</evidence>
<organism evidence="2 3">
    <name type="scientific">candidate division WOR-3 bacterium JGI_Cruoil_03_44_89</name>
    <dbReference type="NCBI Taxonomy" id="1973748"/>
    <lineage>
        <taxon>Bacteria</taxon>
        <taxon>Bacteria division WOR-3</taxon>
    </lineage>
</organism>
<dbReference type="Gene3D" id="3.40.50.150">
    <property type="entry name" value="Vaccinia Virus protein VP39"/>
    <property type="match status" value="1"/>
</dbReference>
<dbReference type="Pfam" id="PF13649">
    <property type="entry name" value="Methyltransf_25"/>
    <property type="match status" value="1"/>
</dbReference>
<accession>A0A235BQS2</accession>
<dbReference type="InterPro" id="IPR041698">
    <property type="entry name" value="Methyltransf_25"/>
</dbReference>
<feature type="domain" description="Methyltransferase" evidence="1">
    <location>
        <begin position="37"/>
        <end position="135"/>
    </location>
</feature>
<proteinExistence type="predicted"/>
<dbReference type="Gene3D" id="2.20.130.10">
    <property type="entry name" value="CAC2371-like domains"/>
    <property type="match status" value="1"/>
</dbReference>
<dbReference type="InterPro" id="IPR029063">
    <property type="entry name" value="SAM-dependent_MTases_sf"/>
</dbReference>
<dbReference type="AlphaFoldDB" id="A0A235BQS2"/>
<reference evidence="2 3" key="1">
    <citation type="submission" date="2017-07" db="EMBL/GenBank/DDBJ databases">
        <title>Recovery of genomes from metagenomes via a dereplication, aggregation, and scoring strategy.</title>
        <authorList>
            <person name="Sieber C.M."/>
            <person name="Probst A.J."/>
            <person name="Sharrar A."/>
            <person name="Thomas B.C."/>
            <person name="Hess M."/>
            <person name="Tringe S.G."/>
            <person name="Banfield J.F."/>
        </authorList>
    </citation>
    <scope>NUCLEOTIDE SEQUENCE [LARGE SCALE GENOMIC DNA]</scope>
    <source>
        <strain evidence="2">JGI_Cruoil_03_44_89</strain>
    </source>
</reference>
<evidence type="ECO:0000313" key="3">
    <source>
        <dbReference type="Proteomes" id="UP000215215"/>
    </source>
</evidence>
<sequence>MGETFDRVAEFYDIETILTEDIPFYVDYAKLSGGPALELGCGTGRVLVPIAKGGIEIWGLDISMPMLEIAKKKIGNLSPVARRRTKLIYGDMKEFKLGRKFPYIFIAFRSFQSLLTKREQGACLDCVFEHLSKNGIFIIDLFAPRHDLLACEKKSLYLGKSYDKEKDIYITRRAEVAYDFVNQTLKEDRFYEWTDKEAHLHCRIWTLEISYLFRYEAELLLEEHGFEIENVFGNFDKSPYDYYSGEQIFVARKR</sequence>
<protein>
    <recommendedName>
        <fullName evidence="1">Methyltransferase domain-containing protein</fullName>
    </recommendedName>
</protein>
<dbReference type="EMBL" id="NOZQ01000156">
    <property type="protein sequence ID" value="OYD14830.1"/>
    <property type="molecule type" value="Genomic_DNA"/>
</dbReference>
<dbReference type="Proteomes" id="UP000215215">
    <property type="component" value="Unassembled WGS sequence"/>
</dbReference>